<reference evidence="3" key="1">
    <citation type="submission" date="2016-10" db="EMBL/GenBank/DDBJ databases">
        <authorList>
            <person name="Varghese N."/>
            <person name="Submissions S."/>
        </authorList>
    </citation>
    <scope>NUCLEOTIDE SEQUENCE [LARGE SCALE GENOMIC DNA]</scope>
    <source>
        <strain evidence="3">DSM 11443</strain>
    </source>
</reference>
<proteinExistence type="predicted"/>
<dbReference type="EMBL" id="FOMW01000021">
    <property type="protein sequence ID" value="SFF14764.1"/>
    <property type="molecule type" value="Genomic_DNA"/>
</dbReference>
<dbReference type="AlphaFoldDB" id="A0A1I2GAK0"/>
<accession>A0A1I2GAK0</accession>
<organism evidence="2 3">
    <name type="scientific">Sulfitobacter brevis</name>
    <dbReference type="NCBI Taxonomy" id="74348"/>
    <lineage>
        <taxon>Bacteria</taxon>
        <taxon>Pseudomonadati</taxon>
        <taxon>Pseudomonadota</taxon>
        <taxon>Alphaproteobacteria</taxon>
        <taxon>Rhodobacterales</taxon>
        <taxon>Roseobacteraceae</taxon>
        <taxon>Sulfitobacter</taxon>
    </lineage>
</organism>
<evidence type="ECO:0000313" key="2">
    <source>
        <dbReference type="EMBL" id="SFF14764.1"/>
    </source>
</evidence>
<gene>
    <name evidence="2" type="ORF">SAMN04488523_12123</name>
</gene>
<protein>
    <submittedName>
        <fullName evidence="2">Uncharacterized protein</fullName>
    </submittedName>
</protein>
<evidence type="ECO:0000256" key="1">
    <source>
        <dbReference type="SAM" id="MobiDB-lite"/>
    </source>
</evidence>
<evidence type="ECO:0000313" key="3">
    <source>
        <dbReference type="Proteomes" id="UP000198977"/>
    </source>
</evidence>
<keyword evidence="3" id="KW-1185">Reference proteome</keyword>
<dbReference type="Proteomes" id="UP000198977">
    <property type="component" value="Unassembled WGS sequence"/>
</dbReference>
<feature type="region of interest" description="Disordered" evidence="1">
    <location>
        <begin position="1"/>
        <end position="20"/>
    </location>
</feature>
<name>A0A1I2GAK0_9RHOB</name>
<sequence>MSETQKRVRNPKKSNLTNQEQEFLVSTYETVKKIFNALDEPLPEEGGREGDPTVELLNQLVQEVAEVKAQQAQILTLLRTLAV</sequence>